<dbReference type="Proteomes" id="UP000288216">
    <property type="component" value="Unassembled WGS sequence"/>
</dbReference>
<dbReference type="PANTHER" id="PTHR15036:SF93">
    <property type="entry name" value="EYS PROTEIN"/>
    <property type="match status" value="1"/>
</dbReference>
<evidence type="ECO:0000256" key="6">
    <source>
        <dbReference type="ARBA" id="ARBA00023180"/>
    </source>
</evidence>
<dbReference type="FunFam" id="2.60.120.200:FF:000190">
    <property type="entry name" value="Protein eyes shut homolog"/>
    <property type="match status" value="1"/>
</dbReference>
<feature type="disulfide bond" evidence="7">
    <location>
        <begin position="211"/>
        <end position="220"/>
    </location>
</feature>
<evidence type="ECO:0000313" key="12">
    <source>
        <dbReference type="Proteomes" id="UP000288216"/>
    </source>
</evidence>
<dbReference type="PROSITE" id="PS00022">
    <property type="entry name" value="EGF_1"/>
    <property type="match status" value="2"/>
</dbReference>
<dbReference type="FunFam" id="2.10.25.10:FF:000508">
    <property type="entry name" value="Eyes shut homolog"/>
    <property type="match status" value="1"/>
</dbReference>
<dbReference type="SUPFAM" id="SSF49899">
    <property type="entry name" value="Concanavalin A-like lectins/glucanases"/>
    <property type="match status" value="2"/>
</dbReference>
<dbReference type="CDD" id="cd00110">
    <property type="entry name" value="LamG"/>
    <property type="match status" value="2"/>
</dbReference>
<accession>A0A401PYI2</accession>
<name>A0A401PYI2_SCYTO</name>
<proteinExistence type="predicted"/>
<sequence>LNISDPSFRSNESSWMAFGSFNVRHKTHIRLQFLPRSPDGILFYTAQHLSPRSGDFLSIGLVHGFVQLRYNLGDMTVALQTAKEVDRSGRTWHLVEAGRSGNQGYLALDGVSATRLTSVGMTALDTKTPFFVGGVPNLNDVNAMAVEDEPMGFDGCVREVVVNDFEFELTAKGAEDGSNVDDCDGTICGYKTCENGGNCSVVSANTISCTCPSLWAGTSCEISLFCLNHQCDGDSLCMPDPASASYSCACPLGRAGVHCEHRITLSTANFTGNSYVKYRDPLYLKRDLRVTSISLNFTTSETEGLILWMGRAENEDNDYLAIGVSNGHLKIVVNLGERMALPFIFHNTSLCCNRWHFVSIHHNQTVVMVQHNGERILFEDLDPQKRYVALNYGGICYFGGFELPRKVKNVTDGLFTQGLVGQIKGIFLFKDSRQVQFSNNAEGYNILSGNEG</sequence>
<keyword evidence="3" id="KW-0677">Repeat</keyword>
<feature type="disulfide bond" evidence="7">
    <location>
        <begin position="231"/>
        <end position="248"/>
    </location>
</feature>
<keyword evidence="5 7" id="KW-1015">Disulfide bond</keyword>
<comment type="caution">
    <text evidence="7">Lacks conserved residue(s) required for the propagation of feature annotation.</text>
</comment>
<organism evidence="11 12">
    <name type="scientific">Scyliorhinus torazame</name>
    <name type="common">Cloudy catshark</name>
    <name type="synonym">Catulus torazame</name>
    <dbReference type="NCBI Taxonomy" id="75743"/>
    <lineage>
        <taxon>Eukaryota</taxon>
        <taxon>Metazoa</taxon>
        <taxon>Chordata</taxon>
        <taxon>Craniata</taxon>
        <taxon>Vertebrata</taxon>
        <taxon>Chondrichthyes</taxon>
        <taxon>Elasmobranchii</taxon>
        <taxon>Galeomorphii</taxon>
        <taxon>Galeoidea</taxon>
        <taxon>Carcharhiniformes</taxon>
        <taxon>Scyliorhinidae</taxon>
        <taxon>Scyliorhinus</taxon>
    </lineage>
</organism>
<dbReference type="PROSITE" id="PS50025">
    <property type="entry name" value="LAM_G_DOMAIN"/>
    <property type="match status" value="2"/>
</dbReference>
<keyword evidence="6" id="KW-0325">Glycoprotein</keyword>
<feature type="domain" description="EGF-like" evidence="10">
    <location>
        <begin position="222"/>
        <end position="260"/>
    </location>
</feature>
<dbReference type="STRING" id="75743.A0A401PYI2"/>
<dbReference type="Pfam" id="PF02210">
    <property type="entry name" value="Laminin_G_2"/>
    <property type="match status" value="2"/>
</dbReference>
<dbReference type="Gene3D" id="2.10.25.10">
    <property type="entry name" value="Laminin"/>
    <property type="match status" value="2"/>
</dbReference>
<feature type="disulfide bond" evidence="7">
    <location>
        <begin position="250"/>
        <end position="259"/>
    </location>
</feature>
<evidence type="ECO:0000259" key="9">
    <source>
        <dbReference type="PROSITE" id="PS50025"/>
    </source>
</evidence>
<dbReference type="OMA" id="SAPLCHN"/>
<feature type="non-terminal residue" evidence="11">
    <location>
        <position position="1"/>
    </location>
</feature>
<keyword evidence="4" id="KW-0106">Calcium</keyword>
<evidence type="ECO:0000256" key="5">
    <source>
        <dbReference type="ARBA" id="ARBA00023157"/>
    </source>
</evidence>
<evidence type="ECO:0000256" key="8">
    <source>
        <dbReference type="PROSITE-ProRule" id="PRU00122"/>
    </source>
</evidence>
<keyword evidence="1 7" id="KW-0245">EGF-like domain</keyword>
<dbReference type="Gene3D" id="2.60.120.200">
    <property type="match status" value="2"/>
</dbReference>
<dbReference type="EMBL" id="BFAA01016982">
    <property type="protein sequence ID" value="GCB78103.1"/>
    <property type="molecule type" value="Genomic_DNA"/>
</dbReference>
<feature type="disulfide bond" evidence="8">
    <location>
        <begin position="156"/>
        <end position="183"/>
    </location>
</feature>
<dbReference type="PANTHER" id="PTHR15036">
    <property type="entry name" value="PIKACHURIN-LIKE PROTEIN"/>
    <property type="match status" value="1"/>
</dbReference>
<feature type="domain" description="Laminin G" evidence="9">
    <location>
        <begin position="265"/>
        <end position="452"/>
    </location>
</feature>
<feature type="domain" description="Laminin G" evidence="9">
    <location>
        <begin position="5"/>
        <end position="183"/>
    </location>
</feature>
<evidence type="ECO:0000256" key="4">
    <source>
        <dbReference type="ARBA" id="ARBA00022837"/>
    </source>
</evidence>
<dbReference type="InterPro" id="IPR050372">
    <property type="entry name" value="Neurexin-related_CASP"/>
</dbReference>
<feature type="domain" description="EGF-like" evidence="10">
    <location>
        <begin position="184"/>
        <end position="221"/>
    </location>
</feature>
<protein>
    <recommendedName>
        <fullName evidence="13">EYS protein</fullName>
    </recommendedName>
</protein>
<evidence type="ECO:0000256" key="2">
    <source>
        <dbReference type="ARBA" id="ARBA00022729"/>
    </source>
</evidence>
<evidence type="ECO:0000313" key="11">
    <source>
        <dbReference type="EMBL" id="GCB78103.1"/>
    </source>
</evidence>
<dbReference type="SMART" id="SM00181">
    <property type="entry name" value="EGF"/>
    <property type="match status" value="2"/>
</dbReference>
<dbReference type="InterPro" id="IPR013320">
    <property type="entry name" value="ConA-like_dom_sf"/>
</dbReference>
<keyword evidence="12" id="KW-1185">Reference proteome</keyword>
<dbReference type="InterPro" id="IPR000742">
    <property type="entry name" value="EGF"/>
</dbReference>
<dbReference type="SMART" id="SM00282">
    <property type="entry name" value="LamG"/>
    <property type="match status" value="2"/>
</dbReference>
<reference evidence="11 12" key="1">
    <citation type="journal article" date="2018" name="Nat. Ecol. Evol.">
        <title>Shark genomes provide insights into elasmobranch evolution and the origin of vertebrates.</title>
        <authorList>
            <person name="Hara Y"/>
            <person name="Yamaguchi K"/>
            <person name="Onimaru K"/>
            <person name="Kadota M"/>
            <person name="Koyanagi M"/>
            <person name="Keeley SD"/>
            <person name="Tatsumi K"/>
            <person name="Tanaka K"/>
            <person name="Motone F"/>
            <person name="Kageyama Y"/>
            <person name="Nozu R"/>
            <person name="Adachi N"/>
            <person name="Nishimura O"/>
            <person name="Nakagawa R"/>
            <person name="Tanegashima C"/>
            <person name="Kiyatake I"/>
            <person name="Matsumoto R"/>
            <person name="Murakumo K"/>
            <person name="Nishida K"/>
            <person name="Terakita A"/>
            <person name="Kuratani S"/>
            <person name="Sato K"/>
            <person name="Hyodo S Kuraku.S."/>
        </authorList>
    </citation>
    <scope>NUCLEOTIDE SEQUENCE [LARGE SCALE GENOMIC DNA]</scope>
</reference>
<comment type="caution">
    <text evidence="11">The sequence shown here is derived from an EMBL/GenBank/DDBJ whole genome shotgun (WGS) entry which is preliminary data.</text>
</comment>
<keyword evidence="2" id="KW-0732">Signal</keyword>
<dbReference type="FunFam" id="2.60.120.200:FF:000183">
    <property type="entry name" value="Protein eyes shut homolog"/>
    <property type="match status" value="1"/>
</dbReference>
<dbReference type="GO" id="GO:0048589">
    <property type="term" value="P:developmental growth"/>
    <property type="evidence" value="ECO:0007669"/>
    <property type="project" value="UniProtKB-ARBA"/>
</dbReference>
<dbReference type="AlphaFoldDB" id="A0A401PYI2"/>
<dbReference type="PROSITE" id="PS50026">
    <property type="entry name" value="EGF_3"/>
    <property type="match status" value="2"/>
</dbReference>
<dbReference type="OrthoDB" id="5989513at2759"/>
<evidence type="ECO:0008006" key="13">
    <source>
        <dbReference type="Google" id="ProtNLM"/>
    </source>
</evidence>
<gene>
    <name evidence="11" type="ORF">scyTo_0020645</name>
</gene>
<evidence type="ECO:0000259" key="10">
    <source>
        <dbReference type="PROSITE" id="PS50026"/>
    </source>
</evidence>
<evidence type="ECO:0000256" key="3">
    <source>
        <dbReference type="ARBA" id="ARBA00022737"/>
    </source>
</evidence>
<evidence type="ECO:0000256" key="7">
    <source>
        <dbReference type="PROSITE-ProRule" id="PRU00076"/>
    </source>
</evidence>
<dbReference type="InterPro" id="IPR001791">
    <property type="entry name" value="Laminin_G"/>
</dbReference>
<evidence type="ECO:0000256" key="1">
    <source>
        <dbReference type="ARBA" id="ARBA00022536"/>
    </source>
</evidence>